<dbReference type="Pfam" id="PF06452">
    <property type="entry name" value="CBM9_1"/>
    <property type="match status" value="1"/>
</dbReference>
<dbReference type="GO" id="GO:0004553">
    <property type="term" value="F:hydrolase activity, hydrolyzing O-glycosyl compounds"/>
    <property type="evidence" value="ECO:0007669"/>
    <property type="project" value="InterPro"/>
</dbReference>
<dbReference type="GO" id="GO:0016052">
    <property type="term" value="P:carbohydrate catabolic process"/>
    <property type="evidence" value="ECO:0007669"/>
    <property type="project" value="InterPro"/>
</dbReference>
<dbReference type="Gene3D" id="2.60.40.1190">
    <property type="match status" value="1"/>
</dbReference>
<dbReference type="CDD" id="cd15482">
    <property type="entry name" value="Sialidase_non-viral"/>
    <property type="match status" value="1"/>
</dbReference>
<evidence type="ECO:0000313" key="4">
    <source>
        <dbReference type="Proteomes" id="UP000190961"/>
    </source>
</evidence>
<dbReference type="Proteomes" id="UP000190961">
    <property type="component" value="Unassembled WGS sequence"/>
</dbReference>
<dbReference type="SUPFAM" id="SSF49344">
    <property type="entry name" value="CBD9-like"/>
    <property type="match status" value="1"/>
</dbReference>
<dbReference type="OrthoDB" id="41724at2"/>
<dbReference type="RefSeq" id="WP_079689483.1">
    <property type="nucleotide sequence ID" value="NZ_FUZU01000004.1"/>
</dbReference>
<proteinExistence type="predicted"/>
<evidence type="ECO:0000259" key="1">
    <source>
        <dbReference type="Pfam" id="PF06452"/>
    </source>
</evidence>
<dbReference type="InterPro" id="IPR011040">
    <property type="entry name" value="Sialidase"/>
</dbReference>
<name>A0A1T5MCB5_9BACT</name>
<feature type="domain" description="Sialidase" evidence="2">
    <location>
        <begin position="145"/>
        <end position="224"/>
    </location>
</feature>
<dbReference type="PANTHER" id="PTHR38792:SF3">
    <property type="entry name" value="BNR_ASP-BOX REPEAT DOMAIN PROTEIN (AFU_ORTHOLOGUE AFUA_7G06430)-RELATED"/>
    <property type="match status" value="1"/>
</dbReference>
<dbReference type="PANTHER" id="PTHR38792">
    <property type="entry name" value="BNR/ASP-BOX REPEAT DOMAIN PROTEIN (AFU_ORTHOLOGUE AFUA_7G06430)-RELATED"/>
    <property type="match status" value="1"/>
</dbReference>
<dbReference type="GO" id="GO:0030246">
    <property type="term" value="F:carbohydrate binding"/>
    <property type="evidence" value="ECO:0007669"/>
    <property type="project" value="InterPro"/>
</dbReference>
<dbReference type="SUPFAM" id="SSF50939">
    <property type="entry name" value="Sialidases"/>
    <property type="match status" value="1"/>
</dbReference>
<dbReference type="PROSITE" id="PS51257">
    <property type="entry name" value="PROKAR_LIPOPROTEIN"/>
    <property type="match status" value="1"/>
</dbReference>
<organism evidence="3 4">
    <name type="scientific">Ohtaekwangia koreensis</name>
    <dbReference type="NCBI Taxonomy" id="688867"/>
    <lineage>
        <taxon>Bacteria</taxon>
        <taxon>Pseudomonadati</taxon>
        <taxon>Bacteroidota</taxon>
        <taxon>Cytophagia</taxon>
        <taxon>Cytophagales</taxon>
        <taxon>Fulvivirgaceae</taxon>
        <taxon>Ohtaekwangia</taxon>
    </lineage>
</organism>
<sequence>MDEVVKRIHTIAFIFLIVSSCKNEDHAEPRTIESEEPVDGIRIAWDYKTLRQVSPAEAGYAGYARMIKLHDGTLFCVFESDGNTQAVTSNDGGEHWSEPVMIAARENDIARAVPEVLQLQDQSILISYNLRPTGNNTNPDKRFAIQVKRSDDGGKHWSSAVQVYTAGYEFKNGCWEPAQIQLPSGEIQLYIANEGPYTQSDEQEITMFRSVDNGTTWTAGEKVSFRSGYRDGMPVPLLLQNKQTILFAIEDNGIDPGEFKPVIIRTTASNSWNNAPVLASSTDREHALDKLNRVPVTKYAGAPYIRQLSSGEVLLSYQGNEYRKDYQWDRSDMIVAIGSSDGRNFNRKSIPFYISDTAKTSLWNSIAIENDTTVIALGSTNGFGDKTAVWMIKGRVLRPIKSHRAFITVDGSESEPLWSAAPSVYIGGYGSTSVEMHTAWSEDMLYLMAEVNDTNVFASSGDAQKDDGIRVYIDPKNLAARAPVANFFSFTMTASGKIFYTQGKDGHWVDWNPAGVQTKVAATESGYSIEAAIPWSALNGRPEKDTRIGFHAELRETSNGIKHDYTEPLSGNVTDAPYTWSPLFLTD</sequence>
<reference evidence="3 4" key="1">
    <citation type="submission" date="2017-02" db="EMBL/GenBank/DDBJ databases">
        <authorList>
            <person name="Peterson S.W."/>
        </authorList>
    </citation>
    <scope>NUCLEOTIDE SEQUENCE [LARGE SCALE GENOMIC DNA]</scope>
    <source>
        <strain evidence="3 4">DSM 25262</strain>
    </source>
</reference>
<dbReference type="EMBL" id="FUZU01000004">
    <property type="protein sequence ID" value="SKC85805.1"/>
    <property type="molecule type" value="Genomic_DNA"/>
</dbReference>
<dbReference type="InterPro" id="IPR010502">
    <property type="entry name" value="Carb-bd_dom_fam9"/>
</dbReference>
<dbReference type="InterPro" id="IPR036278">
    <property type="entry name" value="Sialidase_sf"/>
</dbReference>
<evidence type="ECO:0000259" key="2">
    <source>
        <dbReference type="Pfam" id="PF13088"/>
    </source>
</evidence>
<dbReference type="AlphaFoldDB" id="A0A1T5MCB5"/>
<accession>A0A1T5MCB5</accession>
<dbReference type="Gene3D" id="2.120.10.10">
    <property type="match status" value="1"/>
</dbReference>
<evidence type="ECO:0000313" key="3">
    <source>
        <dbReference type="EMBL" id="SKC85805.1"/>
    </source>
</evidence>
<dbReference type="Pfam" id="PF13088">
    <property type="entry name" value="BNR_2"/>
    <property type="match status" value="1"/>
</dbReference>
<protein>
    <submittedName>
        <fullName evidence="3">BNR repeat-like domain-containing protein</fullName>
    </submittedName>
</protein>
<feature type="domain" description="Carbohydrate-binding" evidence="1">
    <location>
        <begin position="411"/>
        <end position="559"/>
    </location>
</feature>
<dbReference type="STRING" id="688867.SAMN05660236_4967"/>
<keyword evidence="4" id="KW-1185">Reference proteome</keyword>
<gene>
    <name evidence="3" type="ORF">SAMN05660236_4967</name>
</gene>